<dbReference type="OrthoDB" id="9815433at2"/>
<evidence type="ECO:0000313" key="3">
    <source>
        <dbReference type="EMBL" id="RAI38088.1"/>
    </source>
</evidence>
<gene>
    <name evidence="3" type="ORF">CH341_28490</name>
</gene>
<dbReference type="AlphaFoldDB" id="A0A327KRW3"/>
<name>A0A327KRW3_9BRAD</name>
<evidence type="ECO:0008006" key="5">
    <source>
        <dbReference type="Google" id="ProtNLM"/>
    </source>
</evidence>
<reference evidence="3 4" key="1">
    <citation type="submission" date="2017-07" db="EMBL/GenBank/DDBJ databases">
        <title>Draft Genome Sequences of Select Purple Nonsulfur Bacteria.</title>
        <authorList>
            <person name="Lasarre B."/>
            <person name="Mckinlay J.B."/>
        </authorList>
    </citation>
    <scope>NUCLEOTIDE SEQUENCE [LARGE SCALE GENOMIC DNA]</scope>
    <source>
        <strain evidence="3 4">DSM 5909</strain>
    </source>
</reference>
<evidence type="ECO:0000256" key="2">
    <source>
        <dbReference type="ARBA" id="ARBA00022679"/>
    </source>
</evidence>
<dbReference type="PANTHER" id="PTHR12526:SF510">
    <property type="entry name" value="D-INOSITOL 3-PHOSPHATE GLYCOSYLTRANSFERASE"/>
    <property type="match status" value="1"/>
</dbReference>
<dbReference type="GO" id="GO:0016757">
    <property type="term" value="F:glycosyltransferase activity"/>
    <property type="evidence" value="ECO:0007669"/>
    <property type="project" value="UniProtKB-KW"/>
</dbReference>
<dbReference type="SUPFAM" id="SSF53756">
    <property type="entry name" value="UDP-Glycosyltransferase/glycogen phosphorylase"/>
    <property type="match status" value="1"/>
</dbReference>
<dbReference type="Gene3D" id="3.40.50.2000">
    <property type="entry name" value="Glycogen Phosphorylase B"/>
    <property type="match status" value="1"/>
</dbReference>
<accession>A0A327KRW3</accession>
<dbReference type="PANTHER" id="PTHR12526">
    <property type="entry name" value="GLYCOSYLTRANSFERASE"/>
    <property type="match status" value="1"/>
</dbReference>
<dbReference type="RefSeq" id="WP_111422585.1">
    <property type="nucleotide sequence ID" value="NZ_NPEX01000387.1"/>
</dbReference>
<comment type="caution">
    <text evidence="3">The sequence shown here is derived from an EMBL/GenBank/DDBJ whole genome shotgun (WGS) entry which is preliminary data.</text>
</comment>
<dbReference type="EMBL" id="NPEX01000387">
    <property type="protein sequence ID" value="RAI38088.1"/>
    <property type="molecule type" value="Genomic_DNA"/>
</dbReference>
<evidence type="ECO:0000256" key="1">
    <source>
        <dbReference type="ARBA" id="ARBA00022676"/>
    </source>
</evidence>
<keyword evidence="1" id="KW-0328">Glycosyltransferase</keyword>
<dbReference type="Pfam" id="PF13692">
    <property type="entry name" value="Glyco_trans_1_4"/>
    <property type="match status" value="1"/>
</dbReference>
<organism evidence="3 4">
    <name type="scientific">Rhodoplanes roseus</name>
    <dbReference type="NCBI Taxonomy" id="29409"/>
    <lineage>
        <taxon>Bacteria</taxon>
        <taxon>Pseudomonadati</taxon>
        <taxon>Pseudomonadota</taxon>
        <taxon>Alphaproteobacteria</taxon>
        <taxon>Hyphomicrobiales</taxon>
        <taxon>Nitrobacteraceae</taxon>
        <taxon>Rhodoplanes</taxon>
    </lineage>
</organism>
<sequence>MSTSPWALLITPIVPDPEGIGLARRAWRWVAELSARHLVLKVLVVADPPRPMPSGPLLVPVELLRRAGPPLRTRHLTDWVDPDQAMADALSNLSGPPPDRVVVFRLYLHDVAALLPPAWRARAEMDCDDCESVTRWSLAGLALRHGRVRQARALARDALHYGRVEREVLPSYALTHVAAAEDVARLRRHARDGNVRVAPNQIALRPDLHIGPPPLDRRHLLFVGSLTYPPNDDAVRWLGKSIAPRLRAAMPDIRITVAGAASPALAARMARTGIDYLAAPDDLADAYAQASAVIAPLRGGGGTKFKILEAWLHGRPVVATPHACRGLDAEPDRHLLQAGGAAAFAGACMRLLRDQELAARLVRDGGDLLRARFLLPEARPAAADPARCRPDLVSR</sequence>
<keyword evidence="4" id="KW-1185">Reference proteome</keyword>
<keyword evidence="2" id="KW-0808">Transferase</keyword>
<evidence type="ECO:0000313" key="4">
    <source>
        <dbReference type="Proteomes" id="UP000249130"/>
    </source>
</evidence>
<protein>
    <recommendedName>
        <fullName evidence="5">Glycosyltransferase</fullName>
    </recommendedName>
</protein>
<dbReference type="Proteomes" id="UP000249130">
    <property type="component" value="Unassembled WGS sequence"/>
</dbReference>
<proteinExistence type="predicted"/>